<dbReference type="RefSeq" id="WP_350716941.1">
    <property type="nucleotide sequence ID" value="NZ_JBEPCO010000005.1"/>
</dbReference>
<dbReference type="EMBL" id="JBEPCV010000012">
    <property type="protein sequence ID" value="MER6905087.1"/>
    <property type="molecule type" value="Genomic_DNA"/>
</dbReference>
<accession>A0ABV1VF10</accession>
<comment type="caution">
    <text evidence="1">The sequence shown here is derived from an EMBL/GenBank/DDBJ whole genome shotgun (WGS) entry which is preliminary data.</text>
</comment>
<name>A0ABV1VF10_9ACTN</name>
<organism evidence="1 2">
    <name type="scientific">Streptomyces flaveolus</name>
    <dbReference type="NCBI Taxonomy" id="67297"/>
    <lineage>
        <taxon>Bacteria</taxon>
        <taxon>Bacillati</taxon>
        <taxon>Actinomycetota</taxon>
        <taxon>Actinomycetes</taxon>
        <taxon>Kitasatosporales</taxon>
        <taxon>Streptomycetaceae</taxon>
        <taxon>Streptomyces</taxon>
    </lineage>
</organism>
<dbReference type="Proteomes" id="UP001490330">
    <property type="component" value="Unassembled WGS sequence"/>
</dbReference>
<keyword evidence="2" id="KW-1185">Reference proteome</keyword>
<evidence type="ECO:0000313" key="2">
    <source>
        <dbReference type="Proteomes" id="UP001490330"/>
    </source>
</evidence>
<protein>
    <submittedName>
        <fullName evidence="1">Uncharacterized protein</fullName>
    </submittedName>
</protein>
<evidence type="ECO:0000313" key="1">
    <source>
        <dbReference type="EMBL" id="MER6905087.1"/>
    </source>
</evidence>
<sequence>MAEAVDHLGADGKAEIIDGIEIRVRRPAAGNRPLLGGYGAVAMNAAVTAAMTEYGSRLANDHHGKGISLGTKCVTV</sequence>
<reference evidence="1 2" key="1">
    <citation type="submission" date="2024-06" db="EMBL/GenBank/DDBJ databases">
        <title>The Natural Products Discovery Center: Release of the First 8490 Sequenced Strains for Exploring Actinobacteria Biosynthetic Diversity.</title>
        <authorList>
            <person name="Kalkreuter E."/>
            <person name="Kautsar S.A."/>
            <person name="Yang D."/>
            <person name="Bader C.D."/>
            <person name="Teijaro C.N."/>
            <person name="Fluegel L."/>
            <person name="Davis C.M."/>
            <person name="Simpson J.R."/>
            <person name="Lauterbach L."/>
            <person name="Steele A.D."/>
            <person name="Gui C."/>
            <person name="Meng S."/>
            <person name="Li G."/>
            <person name="Viehrig K."/>
            <person name="Ye F."/>
            <person name="Su P."/>
            <person name="Kiefer A.F."/>
            <person name="Nichols A."/>
            <person name="Cepeda A.J."/>
            <person name="Yan W."/>
            <person name="Fan B."/>
            <person name="Jiang Y."/>
            <person name="Adhikari A."/>
            <person name="Zheng C.-J."/>
            <person name="Schuster L."/>
            <person name="Cowan T.M."/>
            <person name="Smanski M.J."/>
            <person name="Chevrette M.G."/>
            <person name="De Carvalho L.P.S."/>
            <person name="Shen B."/>
        </authorList>
    </citation>
    <scope>NUCLEOTIDE SEQUENCE [LARGE SCALE GENOMIC DNA]</scope>
    <source>
        <strain evidence="1 2">NPDC000632</strain>
    </source>
</reference>
<gene>
    <name evidence="1" type="ORF">ABT322_15165</name>
</gene>
<proteinExistence type="predicted"/>